<feature type="domain" description="RING-type" evidence="9">
    <location>
        <begin position="321"/>
        <end position="365"/>
    </location>
</feature>
<feature type="compositionally biased region" description="Polar residues" evidence="7">
    <location>
        <begin position="1"/>
        <end position="18"/>
    </location>
</feature>
<dbReference type="InterPro" id="IPR001841">
    <property type="entry name" value="Znf_RING"/>
</dbReference>
<dbReference type="AlphaFoldDB" id="A0A6A4H738"/>
<dbReference type="GO" id="GO:0016567">
    <property type="term" value="P:protein ubiquitination"/>
    <property type="evidence" value="ECO:0007669"/>
    <property type="project" value="TreeGrafter"/>
</dbReference>
<feature type="region of interest" description="Disordered" evidence="7">
    <location>
        <begin position="383"/>
        <end position="425"/>
    </location>
</feature>
<sequence length="562" mass="59908">MDTNTPSAESPQLRSTILGSFLRGRPRNSSQSAPTPPIPTPAEFPAALRQLQREASPVAVTGNASSPSPDPVATSPSAPGGGLGFSMLRRRRSAGPVSQPPSVVPPPAVPNSNSNNPFINHAHAAPHPAPTAPPGTHRIRLVPHLESRRSLKFEAITRDLAPSSPALRIGRFTDRSGLGVSAVNALGSNKLAFRSKVVSRSHAEIWVEGSGASVKFFIKDTKSSSGTFLNHIRLSPAGTESRPHQVRDGDILQLGVDYQGGSEDIYKSVKIRIELGREWQSGANKFNTNAIKNLKALAQAVTVTPGAPNAKSTGKSILPDCCICLFTITIRQALFISPCSHTFHYKCIRPLIDSHFPGFSCPLCRTFADLEEDVEVEADLDAFEEIGDEGDDVQRDDGGDGDRELPTPIGDEPSSGGAGVGVDEDEDHDVDSAFEEVAQTLQQRQIREAQRERERDVGAETDVELPVDPSGSGTGGRPRRSGHGRHLSAQMDPMELILDQEEADDDVDMVDADAEAMGMDEDFEDDVGFVDPDGEGDGLEGGSGSEEIGVVHGGPAGAKRKR</sequence>
<dbReference type="GO" id="GO:0032153">
    <property type="term" value="C:cell division site"/>
    <property type="evidence" value="ECO:0007669"/>
    <property type="project" value="TreeGrafter"/>
</dbReference>
<evidence type="ECO:0000256" key="7">
    <source>
        <dbReference type="SAM" id="MobiDB-lite"/>
    </source>
</evidence>
<dbReference type="Gene3D" id="2.60.200.20">
    <property type="match status" value="1"/>
</dbReference>
<dbReference type="PROSITE" id="PS50089">
    <property type="entry name" value="ZF_RING_2"/>
    <property type="match status" value="1"/>
</dbReference>
<keyword evidence="2" id="KW-0479">Metal-binding</keyword>
<evidence type="ECO:0000256" key="3">
    <source>
        <dbReference type="ARBA" id="ARBA00022771"/>
    </source>
</evidence>
<dbReference type="Pfam" id="PF17123">
    <property type="entry name" value="zf-RING_11"/>
    <property type="match status" value="1"/>
</dbReference>
<dbReference type="OrthoDB" id="687730at2759"/>
<dbReference type="InterPro" id="IPR013083">
    <property type="entry name" value="Znf_RING/FYVE/PHD"/>
</dbReference>
<keyword evidence="5" id="KW-0862">Zinc</keyword>
<evidence type="ECO:0000256" key="1">
    <source>
        <dbReference type="ARBA" id="ARBA00022679"/>
    </source>
</evidence>
<gene>
    <name evidence="10" type="ORF">BT96DRAFT_1023265</name>
</gene>
<dbReference type="PROSITE" id="PS50006">
    <property type="entry name" value="FHA_DOMAIN"/>
    <property type="match status" value="1"/>
</dbReference>
<dbReference type="EMBL" id="ML769583">
    <property type="protein sequence ID" value="KAE9392987.1"/>
    <property type="molecule type" value="Genomic_DNA"/>
</dbReference>
<dbReference type="GO" id="GO:0008270">
    <property type="term" value="F:zinc ion binding"/>
    <property type="evidence" value="ECO:0007669"/>
    <property type="project" value="UniProtKB-KW"/>
</dbReference>
<dbReference type="GO" id="GO:0006511">
    <property type="term" value="P:ubiquitin-dependent protein catabolic process"/>
    <property type="evidence" value="ECO:0007669"/>
    <property type="project" value="TreeGrafter"/>
</dbReference>
<dbReference type="GO" id="GO:0005829">
    <property type="term" value="C:cytosol"/>
    <property type="evidence" value="ECO:0007669"/>
    <property type="project" value="TreeGrafter"/>
</dbReference>
<feature type="compositionally biased region" description="Basic and acidic residues" evidence="7">
    <location>
        <begin position="392"/>
        <end position="405"/>
    </location>
</feature>
<reference evidence="10" key="1">
    <citation type="journal article" date="2019" name="Environ. Microbiol.">
        <title>Fungal ecological strategies reflected in gene transcription - a case study of two litter decomposers.</title>
        <authorList>
            <person name="Barbi F."/>
            <person name="Kohler A."/>
            <person name="Barry K."/>
            <person name="Baskaran P."/>
            <person name="Daum C."/>
            <person name="Fauchery L."/>
            <person name="Ihrmark K."/>
            <person name="Kuo A."/>
            <person name="LaButti K."/>
            <person name="Lipzen A."/>
            <person name="Morin E."/>
            <person name="Grigoriev I.V."/>
            <person name="Henrissat B."/>
            <person name="Lindahl B."/>
            <person name="Martin F."/>
        </authorList>
    </citation>
    <scope>NUCLEOTIDE SEQUENCE</scope>
    <source>
        <strain evidence="10">JB14</strain>
    </source>
</reference>
<feature type="compositionally biased region" description="Basic and acidic residues" evidence="7">
    <location>
        <begin position="445"/>
        <end position="458"/>
    </location>
</feature>
<protein>
    <submittedName>
        <fullName evidence="10">SMAD/FHA domain-containing protein</fullName>
    </submittedName>
</protein>
<feature type="compositionally biased region" description="Pro residues" evidence="7">
    <location>
        <begin position="98"/>
        <end position="109"/>
    </location>
</feature>
<dbReference type="SMART" id="SM00240">
    <property type="entry name" value="FHA"/>
    <property type="match status" value="1"/>
</dbReference>
<organism evidence="10 11">
    <name type="scientific">Gymnopus androsaceus JB14</name>
    <dbReference type="NCBI Taxonomy" id="1447944"/>
    <lineage>
        <taxon>Eukaryota</taxon>
        <taxon>Fungi</taxon>
        <taxon>Dikarya</taxon>
        <taxon>Basidiomycota</taxon>
        <taxon>Agaricomycotina</taxon>
        <taxon>Agaricomycetes</taxon>
        <taxon>Agaricomycetidae</taxon>
        <taxon>Agaricales</taxon>
        <taxon>Marasmiineae</taxon>
        <taxon>Omphalotaceae</taxon>
        <taxon>Gymnopus</taxon>
    </lineage>
</organism>
<evidence type="ECO:0000259" key="8">
    <source>
        <dbReference type="PROSITE" id="PS50006"/>
    </source>
</evidence>
<keyword evidence="4" id="KW-0833">Ubl conjugation pathway</keyword>
<keyword evidence="3 6" id="KW-0863">Zinc-finger</keyword>
<dbReference type="Pfam" id="PF00498">
    <property type="entry name" value="FHA"/>
    <property type="match status" value="1"/>
</dbReference>
<dbReference type="Gene3D" id="3.30.40.10">
    <property type="entry name" value="Zinc/RING finger domain, C3HC4 (zinc finger)"/>
    <property type="match status" value="1"/>
</dbReference>
<feature type="region of interest" description="Disordered" evidence="7">
    <location>
        <begin position="1"/>
        <end position="133"/>
    </location>
</feature>
<evidence type="ECO:0000256" key="6">
    <source>
        <dbReference type="PROSITE-ProRule" id="PRU00175"/>
    </source>
</evidence>
<name>A0A6A4H738_9AGAR</name>
<dbReference type="SUPFAM" id="SSF49879">
    <property type="entry name" value="SMAD/FHA domain"/>
    <property type="match status" value="1"/>
</dbReference>
<evidence type="ECO:0000256" key="5">
    <source>
        <dbReference type="ARBA" id="ARBA00022833"/>
    </source>
</evidence>
<dbReference type="GO" id="GO:0000151">
    <property type="term" value="C:ubiquitin ligase complex"/>
    <property type="evidence" value="ECO:0007669"/>
    <property type="project" value="TreeGrafter"/>
</dbReference>
<evidence type="ECO:0000313" key="11">
    <source>
        <dbReference type="Proteomes" id="UP000799118"/>
    </source>
</evidence>
<feature type="region of interest" description="Disordered" evidence="7">
    <location>
        <begin position="520"/>
        <end position="562"/>
    </location>
</feature>
<dbReference type="PANTHER" id="PTHR15067:SF7">
    <property type="entry name" value="E3 UBIQUITIN-PROTEIN LIGASE DMA1-RELATED"/>
    <property type="match status" value="1"/>
</dbReference>
<evidence type="ECO:0000313" key="10">
    <source>
        <dbReference type="EMBL" id="KAE9392987.1"/>
    </source>
</evidence>
<dbReference type="GO" id="GO:0061630">
    <property type="term" value="F:ubiquitin protein ligase activity"/>
    <property type="evidence" value="ECO:0007669"/>
    <property type="project" value="TreeGrafter"/>
</dbReference>
<feature type="domain" description="FHA" evidence="8">
    <location>
        <begin position="167"/>
        <end position="234"/>
    </location>
</feature>
<dbReference type="InterPro" id="IPR000253">
    <property type="entry name" value="FHA_dom"/>
</dbReference>
<dbReference type="InterPro" id="IPR008984">
    <property type="entry name" value="SMAD_FHA_dom_sf"/>
</dbReference>
<dbReference type="SUPFAM" id="SSF57850">
    <property type="entry name" value="RING/U-box"/>
    <property type="match status" value="1"/>
</dbReference>
<accession>A0A6A4H738</accession>
<feature type="compositionally biased region" description="Acidic residues" evidence="7">
    <location>
        <begin position="520"/>
        <end position="538"/>
    </location>
</feature>
<dbReference type="PANTHER" id="PTHR15067">
    <property type="entry name" value="E3 UBIQUITIN-PROTEIN LIGASE RNF8"/>
    <property type="match status" value="1"/>
</dbReference>
<dbReference type="SMART" id="SM00184">
    <property type="entry name" value="RING"/>
    <property type="match status" value="1"/>
</dbReference>
<evidence type="ECO:0000256" key="2">
    <source>
        <dbReference type="ARBA" id="ARBA00022723"/>
    </source>
</evidence>
<evidence type="ECO:0000256" key="4">
    <source>
        <dbReference type="ARBA" id="ARBA00022786"/>
    </source>
</evidence>
<proteinExistence type="predicted"/>
<keyword evidence="11" id="KW-1185">Reference proteome</keyword>
<feature type="compositionally biased region" description="Low complexity" evidence="7">
    <location>
        <begin position="110"/>
        <end position="126"/>
    </location>
</feature>
<feature type="compositionally biased region" description="Basic residues" evidence="7">
    <location>
        <begin position="477"/>
        <end position="486"/>
    </location>
</feature>
<keyword evidence="1" id="KW-0808">Transferase</keyword>
<evidence type="ECO:0000259" key="9">
    <source>
        <dbReference type="PROSITE" id="PS50089"/>
    </source>
</evidence>
<dbReference type="Proteomes" id="UP000799118">
    <property type="component" value="Unassembled WGS sequence"/>
</dbReference>
<feature type="region of interest" description="Disordered" evidence="7">
    <location>
        <begin position="441"/>
        <end position="489"/>
    </location>
</feature>